<dbReference type="GO" id="GO:0140359">
    <property type="term" value="F:ABC-type transporter activity"/>
    <property type="evidence" value="ECO:0007669"/>
    <property type="project" value="InterPro"/>
</dbReference>
<dbReference type="InterPro" id="IPR050173">
    <property type="entry name" value="ABC_transporter_C-like"/>
</dbReference>
<dbReference type="PROSITE" id="PS50893">
    <property type="entry name" value="ABC_TRANSPORTER_2"/>
    <property type="match status" value="2"/>
</dbReference>
<keyword evidence="16" id="KW-1185">Reference proteome</keyword>
<sequence length="1241" mass="139176">MPTFYICFIFRPHPVDNAGFLSFMTFAWMTPMMWSIFRNKLDISQLKLSPFDIADTMSCRFQRLWDEEVAKRGLEKASLVRVAFRFQQTRLIVSVIIGILAMVSAFLGPVSHHLCVSLSYGVGLSIGLFTTECCKALLISLLWAMNLRTAVRLKGAFSAVAFQKIISLRVYSSVSMGEMINVLTSDGHRMFEAVLFGSFVLSSPVLFIMCIVYACYILGYTALTGVFTYLIFVPVQIYLAKFINKFRWKSLLITDSRVHTMNEILNSIKLIKMYAWEDSFEKTIAGLRKNEKKQLQKVSYVQNANTNITSIIPTVSTVLTFLVHTLVGLPLSTSDAFTTIAIFNCMRFSLAILPMSVKATAEAVKILLIQNPEPYLMKKVDSDSAIVMKNATFSWTRPESQSGPPPSTANGVSEHKTAETESSPALKNISFTLKLIVWYFPKGNLLGVCGNVGSGKTSLISSILEQMHLLQGSITADGTFAYVSQQAWIFHGTVRENILMGEPFDQTKYDRVVDVCSLRADLKILPFGDQTEIGERGLNLSGGQKQRISLARAVYSNKDIFLLDDPLSAVDAHVGKHIFEECIKKELQGKSVVLVTHQLQYLEFCDDILVLEDGEIREAGNHETLMNASGRYAQLITNYQMEQSKVTPVKSDDQLVREESFTEGAVSLRTYHRYCQAAGAVMYTNMYLIVVLNWWLSFWLGKGNGSSTNPGSDSGDISKNPDLHYYQTIYGVMTLIMVVLALIKCFFFTYVTLRASCKLHDTMFKKIIASPMSFFDTTPTGRILNRFSKDQEEVDTVLPLHMDPFLQFCLLVTFTIIIIASVFPYMLVAVVVMGALFTLILFLFQRGIRHMKKMENISRSPCISLTTSTLQGLSTIHAYNTRNSHIEMFNSLNDINSNHFLLFHSGTRWLSFWLDFMAATMTLLVSLFVVLSSNDFIAPSLKGLAISYTIQLTGMLQYVVRESTEVEARFNSVERLQEYIMSEAPRHVKEAQIPQDWPSSGGVSFVDYKMRYRENTPIVLNGLDFHIQPGEKLGIVGRTGSGKSSLGVALFRLVEPAAGTIKIDGVDIMSIGLQDLRSKLSIIPQDPVLFIGTVRYNLDPFNNYTDEEIWAALEKTYIKDSLEERLQAPVLENGENFSVGERQLMCMARALLRNSKIILLDEATASIDSETDALIQNTIKDAFKDCTMLTIAHRINTVMHADRILVMDNGQVAELDHPDVLKQRPDSLFSSLLTAANTVNS</sequence>
<feature type="transmembrane region" description="Helical" evidence="12">
    <location>
        <begin position="825"/>
        <end position="844"/>
    </location>
</feature>
<evidence type="ECO:0000256" key="3">
    <source>
        <dbReference type="ARBA" id="ARBA00022448"/>
    </source>
</evidence>
<dbReference type="PANTHER" id="PTHR24223">
    <property type="entry name" value="ATP-BINDING CASSETTE SUB-FAMILY C"/>
    <property type="match status" value="1"/>
</dbReference>
<dbReference type="Proteomes" id="UP000005207">
    <property type="component" value="Linkage group LG1"/>
</dbReference>
<reference evidence="15" key="2">
    <citation type="submission" date="2025-08" db="UniProtKB">
        <authorList>
            <consortium name="Ensembl"/>
        </authorList>
    </citation>
    <scope>IDENTIFICATION</scope>
</reference>
<feature type="transmembrane region" description="Helical" evidence="12">
    <location>
        <begin position="91"/>
        <end position="110"/>
    </location>
</feature>
<accession>A0A669D220</accession>
<feature type="transmembrane region" description="Helical" evidence="12">
    <location>
        <begin position="20"/>
        <end position="37"/>
    </location>
</feature>
<evidence type="ECO:0000256" key="11">
    <source>
        <dbReference type="SAM" id="MobiDB-lite"/>
    </source>
</evidence>
<dbReference type="GO" id="GO:0016020">
    <property type="term" value="C:membrane"/>
    <property type="evidence" value="ECO:0007669"/>
    <property type="project" value="InterPro"/>
</dbReference>
<dbReference type="PROSITE" id="PS00211">
    <property type="entry name" value="ABC_TRANSPORTER_1"/>
    <property type="match status" value="2"/>
</dbReference>
<evidence type="ECO:0000259" key="13">
    <source>
        <dbReference type="PROSITE" id="PS50893"/>
    </source>
</evidence>
<feature type="domain" description="ABC transporter" evidence="13">
    <location>
        <begin position="1003"/>
        <end position="1234"/>
    </location>
</feature>
<keyword evidence="3" id="KW-0813">Transport</keyword>
<dbReference type="FunFam" id="3.40.50.300:FF:000074">
    <property type="entry name" value="Multidrug resistance-associated protein 5 isoform 1"/>
    <property type="match status" value="1"/>
</dbReference>
<keyword evidence="6" id="KW-0547">Nucleotide-binding</keyword>
<evidence type="ECO:0000256" key="9">
    <source>
        <dbReference type="ARBA" id="ARBA00023136"/>
    </source>
</evidence>
<dbReference type="FunFam" id="1.20.1560.10:FF:000012">
    <property type="entry name" value="ATP binding cassette subfamily C member 5"/>
    <property type="match status" value="1"/>
</dbReference>
<evidence type="ECO:0000256" key="7">
    <source>
        <dbReference type="ARBA" id="ARBA00022840"/>
    </source>
</evidence>
<feature type="transmembrane region" description="Helical" evidence="12">
    <location>
        <begin position="796"/>
        <end position="819"/>
    </location>
</feature>
<evidence type="ECO:0000256" key="4">
    <source>
        <dbReference type="ARBA" id="ARBA00022692"/>
    </source>
</evidence>
<dbReference type="SMART" id="SM00382">
    <property type="entry name" value="AAA"/>
    <property type="match status" value="2"/>
</dbReference>
<feature type="region of interest" description="Disordered" evidence="11">
    <location>
        <begin position="395"/>
        <end position="419"/>
    </location>
</feature>
<dbReference type="PROSITE" id="PS50929">
    <property type="entry name" value="ABC_TM1F"/>
    <property type="match status" value="2"/>
</dbReference>
<feature type="transmembrane region" description="Helical" evidence="12">
    <location>
        <begin position="220"/>
        <end position="240"/>
    </location>
</feature>
<comment type="subcellular location">
    <subcellularLocation>
        <location evidence="1">Endomembrane system</location>
        <topology evidence="1">Multi-pass membrane protein</topology>
    </subcellularLocation>
</comment>
<name>A0A669D220_ORENI</name>
<dbReference type="Ensembl" id="ENSONIT00000078526.1">
    <property type="protein sequence ID" value="ENSONIP00000052400.1"/>
    <property type="gene ID" value="ENSONIG00000003096.2"/>
</dbReference>
<evidence type="ECO:0000256" key="5">
    <source>
        <dbReference type="ARBA" id="ARBA00022737"/>
    </source>
</evidence>
<evidence type="ECO:0000256" key="10">
    <source>
        <dbReference type="ARBA" id="ARBA00023180"/>
    </source>
</evidence>
<dbReference type="InterPro" id="IPR027417">
    <property type="entry name" value="P-loop_NTPase"/>
</dbReference>
<evidence type="ECO:0000256" key="12">
    <source>
        <dbReference type="SAM" id="Phobius"/>
    </source>
</evidence>
<keyword evidence="8 12" id="KW-1133">Transmembrane helix</keyword>
<dbReference type="CDD" id="cd03250">
    <property type="entry name" value="ABCC_MRP_domain1"/>
    <property type="match status" value="1"/>
</dbReference>
<evidence type="ECO:0000313" key="15">
    <source>
        <dbReference type="Ensembl" id="ENSONIP00000052400.1"/>
    </source>
</evidence>
<keyword evidence="4 12" id="KW-0812">Transmembrane</keyword>
<evidence type="ECO:0000256" key="6">
    <source>
        <dbReference type="ARBA" id="ARBA00022741"/>
    </source>
</evidence>
<feature type="domain" description="ABC transporter" evidence="13">
    <location>
        <begin position="418"/>
        <end position="638"/>
    </location>
</feature>
<dbReference type="Pfam" id="PF00664">
    <property type="entry name" value="ABC_membrane"/>
    <property type="match status" value="2"/>
</dbReference>
<feature type="transmembrane region" description="Helical" evidence="12">
    <location>
        <begin position="122"/>
        <end position="144"/>
    </location>
</feature>
<dbReference type="CDD" id="cd18599">
    <property type="entry name" value="ABC_6TM_MRP5_8_9_D2"/>
    <property type="match status" value="1"/>
</dbReference>
<keyword evidence="9 12" id="KW-0472">Membrane</keyword>
<evidence type="ECO:0000313" key="16">
    <source>
        <dbReference type="Proteomes" id="UP000005207"/>
    </source>
</evidence>
<reference evidence="15" key="3">
    <citation type="submission" date="2025-09" db="UniProtKB">
        <authorList>
            <consortium name="Ensembl"/>
        </authorList>
    </citation>
    <scope>IDENTIFICATION</scope>
</reference>
<dbReference type="CDD" id="cd03244">
    <property type="entry name" value="ABCC_MRP_domain2"/>
    <property type="match status" value="1"/>
</dbReference>
<dbReference type="Gene3D" id="3.40.50.300">
    <property type="entry name" value="P-loop containing nucleotide triphosphate hydrolases"/>
    <property type="match status" value="2"/>
</dbReference>
<feature type="domain" description="ABC transmembrane type-1" evidence="14">
    <location>
        <begin position="95"/>
        <end position="362"/>
    </location>
</feature>
<dbReference type="SUPFAM" id="SSF52540">
    <property type="entry name" value="P-loop containing nucleoside triphosphate hydrolases"/>
    <property type="match status" value="2"/>
</dbReference>
<dbReference type="GO" id="GO:0016887">
    <property type="term" value="F:ATP hydrolysis activity"/>
    <property type="evidence" value="ECO:0007669"/>
    <property type="project" value="InterPro"/>
</dbReference>
<dbReference type="FunFam" id="1.20.1560.10:FF:000015">
    <property type="entry name" value="multidrug resistance-associated protein 5 isoform X1"/>
    <property type="match status" value="1"/>
</dbReference>
<dbReference type="InterPro" id="IPR003439">
    <property type="entry name" value="ABC_transporter-like_ATP-bd"/>
</dbReference>
<comment type="similarity">
    <text evidence="2">Belongs to the ABC transporter superfamily. ABCC family. Conjugate transporter (TC 3.A.1.208) subfamily.</text>
</comment>
<dbReference type="Pfam" id="PF00005">
    <property type="entry name" value="ABC_tran"/>
    <property type="match status" value="2"/>
</dbReference>
<feature type="transmembrane region" description="Helical" evidence="12">
    <location>
        <begin position="912"/>
        <end position="931"/>
    </location>
</feature>
<evidence type="ECO:0000256" key="2">
    <source>
        <dbReference type="ARBA" id="ARBA00009726"/>
    </source>
</evidence>
<dbReference type="InterPro" id="IPR011527">
    <property type="entry name" value="ABC1_TM_dom"/>
</dbReference>
<dbReference type="Gene3D" id="1.20.1560.10">
    <property type="entry name" value="ABC transporter type 1, transmembrane domain"/>
    <property type="match status" value="2"/>
</dbReference>
<keyword evidence="7" id="KW-0067">ATP-binding</keyword>
<protein>
    <submittedName>
        <fullName evidence="15">ATP binding cassette subfamily C member 12</fullName>
    </submittedName>
</protein>
<keyword evidence="10" id="KW-0325">Glycoprotein</keyword>
<feature type="transmembrane region" description="Helical" evidence="12">
    <location>
        <begin position="677"/>
        <end position="696"/>
    </location>
</feature>
<dbReference type="InterPro" id="IPR003593">
    <property type="entry name" value="AAA+_ATPase"/>
</dbReference>
<feature type="domain" description="ABC transmembrane type-1" evidence="14">
    <location>
        <begin position="688"/>
        <end position="968"/>
    </location>
</feature>
<organism evidence="15 16">
    <name type="scientific">Oreochromis niloticus</name>
    <name type="common">Nile tilapia</name>
    <name type="synonym">Tilapia nilotica</name>
    <dbReference type="NCBI Taxonomy" id="8128"/>
    <lineage>
        <taxon>Eukaryota</taxon>
        <taxon>Metazoa</taxon>
        <taxon>Chordata</taxon>
        <taxon>Craniata</taxon>
        <taxon>Vertebrata</taxon>
        <taxon>Euteleostomi</taxon>
        <taxon>Actinopterygii</taxon>
        <taxon>Neopterygii</taxon>
        <taxon>Teleostei</taxon>
        <taxon>Neoteleostei</taxon>
        <taxon>Acanthomorphata</taxon>
        <taxon>Ovalentaria</taxon>
        <taxon>Cichlomorphae</taxon>
        <taxon>Cichliformes</taxon>
        <taxon>Cichlidae</taxon>
        <taxon>African cichlids</taxon>
        <taxon>Pseudocrenilabrinae</taxon>
        <taxon>Oreochromini</taxon>
        <taxon>Oreochromis</taxon>
    </lineage>
</organism>
<dbReference type="InterPro" id="IPR017871">
    <property type="entry name" value="ABC_transporter-like_CS"/>
</dbReference>
<evidence type="ECO:0000256" key="8">
    <source>
        <dbReference type="ARBA" id="ARBA00022989"/>
    </source>
</evidence>
<keyword evidence="5" id="KW-0677">Repeat</keyword>
<reference evidence="16" key="1">
    <citation type="submission" date="2012-01" db="EMBL/GenBank/DDBJ databases">
        <title>The Genome Sequence of Oreochromis niloticus (Nile Tilapia).</title>
        <authorList>
            <consortium name="Broad Institute Genome Assembly Team"/>
            <consortium name="Broad Institute Sequencing Platform"/>
            <person name="Di Palma F."/>
            <person name="Johnson J."/>
            <person name="Lander E.S."/>
            <person name="Lindblad-Toh K."/>
        </authorList>
    </citation>
    <scope>NUCLEOTIDE SEQUENCE [LARGE SCALE GENOMIC DNA]</scope>
</reference>
<dbReference type="PANTHER" id="PTHR24223:SF10">
    <property type="entry name" value="ATP-BINDING CASSETTE SUB-FAMILY C MEMBER 12"/>
    <property type="match status" value="1"/>
</dbReference>
<dbReference type="FunFam" id="3.40.50.300:FF:000997">
    <property type="entry name" value="Multidrug resistance-associated protein 1"/>
    <property type="match status" value="1"/>
</dbReference>
<dbReference type="AlphaFoldDB" id="A0A669D220"/>
<gene>
    <name evidence="15" type="primary">ABCC12</name>
    <name evidence="15" type="synonym">abcc12</name>
</gene>
<dbReference type="CDD" id="cd18592">
    <property type="entry name" value="ABC_6TM_MRP5_8_9_D1"/>
    <property type="match status" value="1"/>
</dbReference>
<evidence type="ECO:0000256" key="1">
    <source>
        <dbReference type="ARBA" id="ARBA00004127"/>
    </source>
</evidence>
<feature type="transmembrane region" description="Helical" evidence="12">
    <location>
        <begin position="729"/>
        <end position="753"/>
    </location>
</feature>
<dbReference type="GO" id="GO:0005524">
    <property type="term" value="F:ATP binding"/>
    <property type="evidence" value="ECO:0007669"/>
    <property type="project" value="UniProtKB-KW"/>
</dbReference>
<dbReference type="GO" id="GO:0012505">
    <property type="term" value="C:endomembrane system"/>
    <property type="evidence" value="ECO:0007669"/>
    <property type="project" value="UniProtKB-SubCell"/>
</dbReference>
<dbReference type="InterPro" id="IPR036640">
    <property type="entry name" value="ABC1_TM_sf"/>
</dbReference>
<evidence type="ECO:0000259" key="14">
    <source>
        <dbReference type="PROSITE" id="PS50929"/>
    </source>
</evidence>
<proteinExistence type="inferred from homology"/>
<dbReference type="SUPFAM" id="SSF90123">
    <property type="entry name" value="ABC transporter transmembrane region"/>
    <property type="match status" value="2"/>
</dbReference>
<dbReference type="GeneTree" id="ENSGT00940000159578"/>
<feature type="transmembrane region" description="Helical" evidence="12">
    <location>
        <begin position="193"/>
        <end position="214"/>
    </location>
</feature>